<dbReference type="InterPro" id="IPR047655">
    <property type="entry name" value="Transpos_IS630-like"/>
</dbReference>
<dbReference type="InterPro" id="IPR036397">
    <property type="entry name" value="RNaseH_sf"/>
</dbReference>
<name>A0A3B0U8K6_9ZZZZ</name>
<evidence type="ECO:0000259" key="1">
    <source>
        <dbReference type="Pfam" id="PF13358"/>
    </source>
</evidence>
<dbReference type="NCBIfam" id="NF033545">
    <property type="entry name" value="transpos_IS630"/>
    <property type="match status" value="1"/>
</dbReference>
<dbReference type="Pfam" id="PF13358">
    <property type="entry name" value="DDE_3"/>
    <property type="match status" value="1"/>
</dbReference>
<dbReference type="EMBL" id="UOES01000130">
    <property type="protein sequence ID" value="VAW26708.1"/>
    <property type="molecule type" value="Genomic_DNA"/>
</dbReference>
<protein>
    <recommendedName>
        <fullName evidence="1">Tc1-like transposase DDE domain-containing protein</fullName>
    </recommendedName>
</protein>
<sequence length="171" mass="20121">MDEMRFGLISNYKRSWSAIGKRTVIANQQEYFNRYLYSAIDPITGDNFHLIGFNDVNASITKKFLGALSEKYPDNHIVMIWDNAPFHRKKELHQIDSLTPIFLPSYSPELNPVERFYGEVRKSTANRLFENIEYQEAVIDEEVAKWMDEPKKMKKLAGYNWILEQFKLSCI</sequence>
<dbReference type="Gene3D" id="3.30.420.10">
    <property type="entry name" value="Ribonuclease H-like superfamily/Ribonuclease H"/>
    <property type="match status" value="1"/>
</dbReference>
<dbReference type="GO" id="GO:0003676">
    <property type="term" value="F:nucleic acid binding"/>
    <property type="evidence" value="ECO:0007669"/>
    <property type="project" value="InterPro"/>
</dbReference>
<accession>A0A3B0U8K6</accession>
<organism evidence="2">
    <name type="scientific">hydrothermal vent metagenome</name>
    <dbReference type="NCBI Taxonomy" id="652676"/>
    <lineage>
        <taxon>unclassified sequences</taxon>
        <taxon>metagenomes</taxon>
        <taxon>ecological metagenomes</taxon>
    </lineage>
</organism>
<evidence type="ECO:0000313" key="2">
    <source>
        <dbReference type="EMBL" id="VAW26708.1"/>
    </source>
</evidence>
<feature type="domain" description="Tc1-like transposase DDE" evidence="1">
    <location>
        <begin position="1"/>
        <end position="133"/>
    </location>
</feature>
<gene>
    <name evidence="2" type="ORF">MNBD_BACTEROID06-1413</name>
</gene>
<dbReference type="InterPro" id="IPR038717">
    <property type="entry name" value="Tc1-like_DDE_dom"/>
</dbReference>
<reference evidence="2" key="1">
    <citation type="submission" date="2018-06" db="EMBL/GenBank/DDBJ databases">
        <authorList>
            <person name="Zhirakovskaya E."/>
        </authorList>
    </citation>
    <scope>NUCLEOTIDE SEQUENCE</scope>
</reference>
<proteinExistence type="predicted"/>
<dbReference type="AlphaFoldDB" id="A0A3B0U8K6"/>